<dbReference type="EMBL" id="FLOB01000005">
    <property type="protein sequence ID" value="SBS32555.1"/>
    <property type="molecule type" value="Genomic_DNA"/>
</dbReference>
<keyword evidence="2" id="KW-0808">Transferase</keyword>
<dbReference type="Gene3D" id="3.40.630.90">
    <property type="match status" value="1"/>
</dbReference>
<dbReference type="Pfam" id="PF13508">
    <property type="entry name" value="Acetyltransf_7"/>
    <property type="match status" value="1"/>
</dbReference>
<dbReference type="GO" id="GO:0016747">
    <property type="term" value="F:acyltransferase activity, transferring groups other than amino-acyl groups"/>
    <property type="evidence" value="ECO:0007669"/>
    <property type="project" value="InterPro"/>
</dbReference>
<dbReference type="CDD" id="cd04301">
    <property type="entry name" value="NAT_SF"/>
    <property type="match status" value="1"/>
</dbReference>
<dbReference type="Proteomes" id="UP000092544">
    <property type="component" value="Unassembled WGS sequence"/>
</dbReference>
<dbReference type="PROSITE" id="PS51186">
    <property type="entry name" value="GNAT"/>
    <property type="match status" value="1"/>
</dbReference>
<dbReference type="SUPFAM" id="SSF55729">
    <property type="entry name" value="Acyl-CoA N-acyltransferases (Nat)"/>
    <property type="match status" value="1"/>
</dbReference>
<dbReference type="OrthoDB" id="510731at2"/>
<reference evidence="2 3" key="1">
    <citation type="submission" date="2016-06" db="EMBL/GenBank/DDBJ databases">
        <authorList>
            <person name="Kjaerup R.B."/>
            <person name="Dalgaard T.S."/>
            <person name="Juul-Madsen H.R."/>
        </authorList>
    </citation>
    <scope>NUCLEOTIDE SEQUENCE [LARGE SCALE GENOMIC DNA]</scope>
    <source>
        <strain evidence="2 3">CECT 8886</strain>
    </source>
</reference>
<feature type="domain" description="N-acetyltransferase" evidence="1">
    <location>
        <begin position="10"/>
        <end position="142"/>
    </location>
</feature>
<dbReference type="RefSeq" id="WP_067016801.1">
    <property type="nucleotide sequence ID" value="NZ_FLOB01000005.1"/>
</dbReference>
<evidence type="ECO:0000313" key="2">
    <source>
        <dbReference type="EMBL" id="SBS32555.1"/>
    </source>
</evidence>
<dbReference type="Gene3D" id="3.40.630.30">
    <property type="match status" value="1"/>
</dbReference>
<keyword evidence="3" id="KW-1185">Reference proteome</keyword>
<gene>
    <name evidence="2" type="ORF">MSP8886_02468</name>
</gene>
<proteinExistence type="predicted"/>
<keyword evidence="2" id="KW-0012">Acyltransferase</keyword>
<protein>
    <submittedName>
        <fullName evidence="2">Putative acyltransferase</fullName>
    </submittedName>
</protein>
<sequence length="287" mass="32023">MTLTKEPLQICYRPMTEDDLTTAYSLSQLVKWPHRIDDWKMVYHLGTGFIAEYNQESIGTVLCWNHGDHYASLGMVIVSPEKQGNGIGRKLMERVLEKIGDQKNVLLYATPSGQPLYESFGFRTASKVYQHQAIVEASNSVDANLTKMQRQIIQADHAKIVELAETSCGLARETALNEILKSATGIVTESQGEITGFAIIRKFGRGYAIGPVIASSQEQAKAMIQSLINQHVNEFVRIDVPQSSQLSTWLEEIGLPQVDTVVEMIRGKLPQRDDTLRQYALINQALG</sequence>
<organism evidence="2 3">
    <name type="scientific">Marinomonas spartinae</name>
    <dbReference type="NCBI Taxonomy" id="1792290"/>
    <lineage>
        <taxon>Bacteria</taxon>
        <taxon>Pseudomonadati</taxon>
        <taxon>Pseudomonadota</taxon>
        <taxon>Gammaproteobacteria</taxon>
        <taxon>Oceanospirillales</taxon>
        <taxon>Oceanospirillaceae</taxon>
        <taxon>Marinomonas</taxon>
    </lineage>
</organism>
<name>A0A1A8TH39_9GAMM</name>
<dbReference type="InterPro" id="IPR041496">
    <property type="entry name" value="YitH/HolE_GNAT"/>
</dbReference>
<dbReference type="InterPro" id="IPR052729">
    <property type="entry name" value="Acyl/Acetyltrans_Enzymes"/>
</dbReference>
<accession>A0A1A8TH39</accession>
<dbReference type="AlphaFoldDB" id="A0A1A8TH39"/>
<evidence type="ECO:0000259" key="1">
    <source>
        <dbReference type="PROSITE" id="PS51186"/>
    </source>
</evidence>
<dbReference type="PANTHER" id="PTHR47237:SF2">
    <property type="entry name" value="BLL4206 PROTEIN"/>
    <property type="match status" value="1"/>
</dbReference>
<evidence type="ECO:0000313" key="3">
    <source>
        <dbReference type="Proteomes" id="UP000092544"/>
    </source>
</evidence>
<dbReference type="PANTHER" id="PTHR47237">
    <property type="entry name" value="SLL0310 PROTEIN"/>
    <property type="match status" value="1"/>
</dbReference>
<dbReference type="STRING" id="1792290.MSP8886_02468"/>
<dbReference type="Pfam" id="PF18014">
    <property type="entry name" value="Acetyltransf_18"/>
    <property type="match status" value="1"/>
</dbReference>
<dbReference type="InterPro" id="IPR016181">
    <property type="entry name" value="Acyl_CoA_acyltransferase"/>
</dbReference>
<dbReference type="InterPro" id="IPR000182">
    <property type="entry name" value="GNAT_dom"/>
</dbReference>